<dbReference type="Pfam" id="PF07843">
    <property type="entry name" value="DUF1634"/>
    <property type="match status" value="1"/>
</dbReference>
<sequence>MDLNDVVGYTLRIGVIISIILILIGFVFLYRDKDFNELISPYSRINTSVINPNSVPTNAFSGNGLDLILLGLMVLIATPVARVLIGIIQFARERNIIYTIITIIVFFNLMLAIFILPLFIH</sequence>
<dbReference type="Proteomes" id="UP000646844">
    <property type="component" value="Unassembled WGS sequence"/>
</dbReference>
<keyword evidence="1" id="KW-0472">Membrane</keyword>
<evidence type="ECO:0000256" key="1">
    <source>
        <dbReference type="SAM" id="Phobius"/>
    </source>
</evidence>
<dbReference type="AlphaFoldDB" id="A0A832TBQ6"/>
<dbReference type="OMA" id="YMYVYIT"/>
<feature type="transmembrane region" description="Helical" evidence="1">
    <location>
        <begin position="6"/>
        <end position="30"/>
    </location>
</feature>
<evidence type="ECO:0000313" key="3">
    <source>
        <dbReference type="Proteomes" id="UP000646844"/>
    </source>
</evidence>
<reference evidence="2" key="1">
    <citation type="journal article" date="2020" name="bioRxiv">
        <title>A rank-normalized archaeal taxonomy based on genome phylogeny resolves widespread incomplete and uneven classifications.</title>
        <authorList>
            <person name="Rinke C."/>
            <person name="Chuvochina M."/>
            <person name="Mussig A.J."/>
            <person name="Chaumeil P.-A."/>
            <person name="Waite D.W."/>
            <person name="Whitman W.B."/>
            <person name="Parks D.H."/>
            <person name="Hugenholtz P."/>
        </authorList>
    </citation>
    <scope>NUCLEOTIDE SEQUENCE</scope>
    <source>
        <strain evidence="2">UBA8838</strain>
    </source>
</reference>
<accession>A0A832TBQ6</accession>
<protein>
    <submittedName>
        <fullName evidence="2">DUF1634 domain-containing protein</fullName>
    </submittedName>
</protein>
<proteinExistence type="predicted"/>
<dbReference type="EMBL" id="DUJO01000052">
    <property type="protein sequence ID" value="HII75195.1"/>
    <property type="molecule type" value="Genomic_DNA"/>
</dbReference>
<gene>
    <name evidence="2" type="ORF">HA332_12705</name>
</gene>
<keyword evidence="1" id="KW-0812">Transmembrane</keyword>
<keyword evidence="1" id="KW-1133">Transmembrane helix</keyword>
<feature type="transmembrane region" description="Helical" evidence="1">
    <location>
        <begin position="96"/>
        <end position="120"/>
    </location>
</feature>
<feature type="transmembrane region" description="Helical" evidence="1">
    <location>
        <begin position="67"/>
        <end position="90"/>
    </location>
</feature>
<comment type="caution">
    <text evidence="2">The sequence shown here is derived from an EMBL/GenBank/DDBJ whole genome shotgun (WGS) entry which is preliminary data.</text>
</comment>
<dbReference type="RefSeq" id="WP_010980460.1">
    <property type="nucleotide sequence ID" value="NZ_BAABQO010000001.1"/>
</dbReference>
<evidence type="ECO:0000313" key="2">
    <source>
        <dbReference type="EMBL" id="HII75195.1"/>
    </source>
</evidence>
<name>A0A832TBQ6_9CREN</name>
<dbReference type="InterPro" id="IPR012861">
    <property type="entry name" value="DUF1634"/>
</dbReference>
<dbReference type="GeneID" id="1460458"/>
<organism evidence="2 3">
    <name type="scientific">Sulfurisphaera tokodaii</name>
    <dbReference type="NCBI Taxonomy" id="111955"/>
    <lineage>
        <taxon>Archaea</taxon>
        <taxon>Thermoproteota</taxon>
        <taxon>Thermoprotei</taxon>
        <taxon>Sulfolobales</taxon>
        <taxon>Sulfolobaceae</taxon>
        <taxon>Sulfurisphaera</taxon>
    </lineage>
</organism>